<evidence type="ECO:0000313" key="6">
    <source>
        <dbReference type="EMBL" id="AJP49418.1"/>
    </source>
</evidence>
<accession>A0A0C5JC35</accession>
<dbReference type="AlphaFoldDB" id="A0A0C5JC35"/>
<keyword evidence="2" id="KW-0349">Heme</keyword>
<dbReference type="PATRIC" id="fig|1565605.3.peg.981"/>
<keyword evidence="4" id="KW-0408">Iron</keyword>
<dbReference type="InterPro" id="IPR001486">
    <property type="entry name" value="Hemoglobin_trunc"/>
</dbReference>
<proteinExistence type="inferred from homology"/>
<evidence type="ECO:0000256" key="4">
    <source>
        <dbReference type="ARBA" id="ARBA00023004"/>
    </source>
</evidence>
<keyword evidence="1" id="KW-0813">Transport</keyword>
<keyword evidence="7" id="KW-1185">Reference proteome</keyword>
<dbReference type="PANTHER" id="PTHR47366:SF1">
    <property type="entry name" value="TWO-ON-TWO HEMOGLOBIN-3"/>
    <property type="match status" value="1"/>
</dbReference>
<dbReference type="InterPro" id="IPR009050">
    <property type="entry name" value="Globin-like_sf"/>
</dbReference>
<protein>
    <submittedName>
        <fullName evidence="6">Globin</fullName>
    </submittedName>
</protein>
<dbReference type="GO" id="GO:0019825">
    <property type="term" value="F:oxygen binding"/>
    <property type="evidence" value="ECO:0007669"/>
    <property type="project" value="InterPro"/>
</dbReference>
<dbReference type="CDD" id="cd14773">
    <property type="entry name" value="TrHb2_PhHbO-like_O"/>
    <property type="match status" value="1"/>
</dbReference>
<dbReference type="PANTHER" id="PTHR47366">
    <property type="entry name" value="TWO-ON-TWO HEMOGLOBIN-3"/>
    <property type="match status" value="1"/>
</dbReference>
<dbReference type="Pfam" id="PF01152">
    <property type="entry name" value="Bac_globin"/>
    <property type="match status" value="1"/>
</dbReference>
<evidence type="ECO:0000256" key="3">
    <source>
        <dbReference type="ARBA" id="ARBA00022723"/>
    </source>
</evidence>
<dbReference type="HOGENOM" id="CLU_103526_3_0_4"/>
<evidence type="ECO:0000256" key="1">
    <source>
        <dbReference type="ARBA" id="ARBA00022448"/>
    </source>
</evidence>
<dbReference type="SUPFAM" id="SSF46458">
    <property type="entry name" value="Globin-like"/>
    <property type="match status" value="1"/>
</dbReference>
<evidence type="ECO:0000256" key="5">
    <source>
        <dbReference type="ARBA" id="ARBA00034496"/>
    </source>
</evidence>
<dbReference type="GO" id="GO:0020037">
    <property type="term" value="F:heme binding"/>
    <property type="evidence" value="ECO:0007669"/>
    <property type="project" value="InterPro"/>
</dbReference>
<organism evidence="6 7">
    <name type="scientific">Rugosibacter aromaticivorans</name>
    <dbReference type="NCBI Taxonomy" id="1565605"/>
    <lineage>
        <taxon>Bacteria</taxon>
        <taxon>Pseudomonadati</taxon>
        <taxon>Pseudomonadota</taxon>
        <taxon>Betaproteobacteria</taxon>
        <taxon>Nitrosomonadales</taxon>
        <taxon>Sterolibacteriaceae</taxon>
        <taxon>Rugosibacter</taxon>
    </lineage>
</organism>
<dbReference type="Gene3D" id="1.10.490.10">
    <property type="entry name" value="Globins"/>
    <property type="match status" value="1"/>
</dbReference>
<dbReference type="KEGG" id="rbu:PG1C_04665"/>
<dbReference type="Proteomes" id="UP000061603">
    <property type="component" value="Chromosome"/>
</dbReference>
<dbReference type="GO" id="GO:0005344">
    <property type="term" value="F:oxygen carrier activity"/>
    <property type="evidence" value="ECO:0007669"/>
    <property type="project" value="InterPro"/>
</dbReference>
<dbReference type="InterPro" id="IPR012292">
    <property type="entry name" value="Globin/Proto"/>
</dbReference>
<gene>
    <name evidence="6" type="ORF">PG1C_04665</name>
</gene>
<evidence type="ECO:0000313" key="7">
    <source>
        <dbReference type="Proteomes" id="UP000061603"/>
    </source>
</evidence>
<dbReference type="GO" id="GO:0046872">
    <property type="term" value="F:metal ion binding"/>
    <property type="evidence" value="ECO:0007669"/>
    <property type="project" value="UniProtKB-KW"/>
</dbReference>
<sequence length="126" mass="14188">MLGGETAVRHLVKRFYALMDTRPQAQGIRRLHPADLAGSEDKLFMFLSGWLGGPPLFVEKYGHPMLRRRHLPFAISTDEASQWMSCMRQALAETTTNATLRAQLDVALTELALHMRNRQDQDAPAA</sequence>
<keyword evidence="3" id="KW-0479">Metal-binding</keyword>
<evidence type="ECO:0000256" key="2">
    <source>
        <dbReference type="ARBA" id="ARBA00022617"/>
    </source>
</evidence>
<dbReference type="InterPro" id="IPR044203">
    <property type="entry name" value="GlbO/GLB3-like"/>
</dbReference>
<comment type="similarity">
    <text evidence="5">Belongs to the truncated hemoglobin family. Group II subfamily.</text>
</comment>
<name>A0A0C5JC35_9PROT</name>
<dbReference type="EMBL" id="CP010554">
    <property type="protein sequence ID" value="AJP49418.1"/>
    <property type="molecule type" value="Genomic_DNA"/>
</dbReference>
<reference evidence="6 7" key="1">
    <citation type="journal article" date="2015" name="Genome Announc.">
        <title>Complete Genome Sequence of a Novel Bacterium within the Family Rhodocyclaceae That Degrades Polycyclic Aromatic Hydrocarbons.</title>
        <authorList>
            <person name="Singleton D.R."/>
            <person name="Dickey A.N."/>
            <person name="Scholl E.H."/>
            <person name="Wright F.A."/>
            <person name="Aitken M.D."/>
        </authorList>
    </citation>
    <scope>NUCLEOTIDE SEQUENCE [LARGE SCALE GENOMIC DNA]</scope>
    <source>
        <strain evidence="7">PG1-Ca6</strain>
    </source>
</reference>